<dbReference type="RefSeq" id="WP_138852522.1">
    <property type="nucleotide sequence ID" value="NZ_CP040710.1"/>
</dbReference>
<dbReference type="InterPro" id="IPR011990">
    <property type="entry name" value="TPR-like_helical_dom_sf"/>
</dbReference>
<evidence type="ECO:0000313" key="3">
    <source>
        <dbReference type="EMBL" id="QCX00176.1"/>
    </source>
</evidence>
<dbReference type="OrthoDB" id="9768177at2"/>
<evidence type="ECO:0000259" key="2">
    <source>
        <dbReference type="Pfam" id="PF07715"/>
    </source>
</evidence>
<dbReference type="EMBL" id="CP040710">
    <property type="protein sequence ID" value="QCX00176.1"/>
    <property type="molecule type" value="Genomic_DNA"/>
</dbReference>
<evidence type="ECO:0000313" key="4">
    <source>
        <dbReference type="Proteomes" id="UP000310017"/>
    </source>
</evidence>
<keyword evidence="4" id="KW-1185">Reference proteome</keyword>
<feature type="chain" id="PRO_5022713459" description="TonB-dependent receptor plug domain-containing protein" evidence="1">
    <location>
        <begin position="19"/>
        <end position="729"/>
    </location>
</feature>
<protein>
    <recommendedName>
        <fullName evidence="2">TonB-dependent receptor plug domain-containing protein</fullName>
    </recommendedName>
</protein>
<feature type="domain" description="TonB-dependent receptor plug" evidence="2">
    <location>
        <begin position="285"/>
        <end position="398"/>
    </location>
</feature>
<dbReference type="SUPFAM" id="SSF48452">
    <property type="entry name" value="TPR-like"/>
    <property type="match status" value="1"/>
</dbReference>
<reference evidence="3 4" key="1">
    <citation type="submission" date="2019-05" db="EMBL/GenBank/DDBJ databases">
        <title>Genome sequencing of F202Z8.</title>
        <authorList>
            <person name="Kwon Y.M."/>
        </authorList>
    </citation>
    <scope>NUCLEOTIDE SEQUENCE [LARGE SCALE GENOMIC DNA]</scope>
    <source>
        <strain evidence="3 4">F202Z8</strain>
    </source>
</reference>
<keyword evidence="1" id="KW-0732">Signal</keyword>
<dbReference type="Gene3D" id="2.170.130.10">
    <property type="entry name" value="TonB-dependent receptor, plug domain"/>
    <property type="match status" value="1"/>
</dbReference>
<dbReference type="InterPro" id="IPR037066">
    <property type="entry name" value="Plug_dom_sf"/>
</dbReference>
<dbReference type="AlphaFoldDB" id="A0A5B7SNN6"/>
<dbReference type="InterPro" id="IPR012910">
    <property type="entry name" value="Plug_dom"/>
</dbReference>
<evidence type="ECO:0000256" key="1">
    <source>
        <dbReference type="SAM" id="SignalP"/>
    </source>
</evidence>
<name>A0A5B7SNN6_9FLAO</name>
<gene>
    <name evidence="3" type="ORF">FGM00_08670</name>
</gene>
<dbReference type="SUPFAM" id="SSF56935">
    <property type="entry name" value="Porins"/>
    <property type="match status" value="1"/>
</dbReference>
<dbReference type="KEGG" id="asag:FGM00_08670"/>
<dbReference type="Proteomes" id="UP000310017">
    <property type="component" value="Chromosome"/>
</dbReference>
<dbReference type="Pfam" id="PF07715">
    <property type="entry name" value="Plug"/>
    <property type="match status" value="1"/>
</dbReference>
<accession>A0A5B7SNN6</accession>
<sequence length="729" mass="82062">MKLRVFLLFTLLIQLVAAQDKVDGTSTICWDTSFSMRERNLDQEFELLDKIFERTPDQTVQLLLFNVTVEEKEFKISDGDWTALKAELVAAKLDGATVYSGLEDKIKYDKVYFFTDGNRIITEENLPLKKGNFVINSVPDRDEKFLKNAALIGRARLMDFAAMLPENFNSTPEKNIQTLEPISGVIYVDNIPTANVEIRIKGKDKVFKPDDNGKFNLPAVPGDSILFSSKENKALKMVPVGYFSDNLNIFLEGNVTTLDEVVVTENRITTASNEEVVTGYGIENKEKVGYAVQSIEDEDINAITTDVSRSVQNKFSNVNIGADQDLTKVTMRTNTSLLGNNYGLIVVDGVPTQQSDSSRDNGFGASAGFIDPESVASITVLKGYAATNRYGTLGNNGVILITTKVAARGKKVDSENSDRALIQNNIYDPNTKMSGSNSAVLNALKGTTSFDEAYEKYLMLRNFNEEDTAFYLDSFSYFKDKDPMLAKRIISNLCELNPKSETALKTVALAFRYLSDFDLARLFNQEQHNRSPLAIEPYYVEAAMSIEKGEYQEGLEQLSTLAKGGAYGSLNVSNMTKTLDRDLKNLLFTKKGSLQTNGIDNRYFTNEKMNTRLVLQWNNSASEFNIQFVNPQNRFFNWEHTNAADGQRIKDEIQLGFAMEEFEIYDDLKGKWKINAEYLGNLDRQNSDPFVILCTLYQNFGYPSQSKRQIWIHFTKSNQKLPITEVVVN</sequence>
<proteinExistence type="predicted"/>
<feature type="signal peptide" evidence="1">
    <location>
        <begin position="1"/>
        <end position="18"/>
    </location>
</feature>
<organism evidence="3 4">
    <name type="scientific">Aggregatimonas sangjinii</name>
    <dbReference type="NCBI Taxonomy" id="2583587"/>
    <lineage>
        <taxon>Bacteria</taxon>
        <taxon>Pseudomonadati</taxon>
        <taxon>Bacteroidota</taxon>
        <taxon>Flavobacteriia</taxon>
        <taxon>Flavobacteriales</taxon>
        <taxon>Flavobacteriaceae</taxon>
        <taxon>Aggregatimonas</taxon>
    </lineage>
</organism>